<feature type="transmembrane region" description="Helical" evidence="1">
    <location>
        <begin position="89"/>
        <end position="112"/>
    </location>
</feature>
<feature type="transmembrane region" description="Helical" evidence="1">
    <location>
        <begin position="118"/>
        <end position="137"/>
    </location>
</feature>
<evidence type="ECO:0000313" key="4">
    <source>
        <dbReference type="Proteomes" id="UP000239590"/>
    </source>
</evidence>
<keyword evidence="4" id="KW-1185">Reference proteome</keyword>
<feature type="transmembrane region" description="Helical" evidence="1">
    <location>
        <begin position="313"/>
        <end position="331"/>
    </location>
</feature>
<proteinExistence type="predicted"/>
<comment type="caution">
    <text evidence="3">The sequence shown here is derived from an EMBL/GenBank/DDBJ whole genome shotgun (WGS) entry which is preliminary data.</text>
</comment>
<dbReference type="OrthoDB" id="508112at2"/>
<accession>A0A2S7IFU9</accession>
<sequence>MSASPLARVRIESIDVVRGLIMILMALDHTREYLHVNAFFSNPLDLNQPSYILYFTRWVTHFCAPNFILLAGLSAYLSGQKKTRAQQRWFLLSRGLWLIFLELTVITFGLWFDVKFSFLTLQVIWATGMGFILLSALLGLPLWAIAGLGIGIVAGHNALDGLTFPKGSTAETVLFLLHQPGPIPLSPERLLLNLYPFLAWVGIMLCGYALGSWYRRDASSVQRQKKLLYLGSGLVLTFILLRLVNTYGDPAPWQPQTSPGVTLLSFLNTTKYPPSLLYALMTTGPALLLLAFLERKPRWSWMSIYGKVPLFYYLIHFYILHSLAILVHLYQGIPWAKINFQNGTAGIEPNIGLSLAGVYLVWLGVVAFFYPLCKRYAAFKQRQTHAIWRYL</sequence>
<dbReference type="RefSeq" id="WP_104715732.1">
    <property type="nucleotide sequence ID" value="NZ_PTRA01000007.1"/>
</dbReference>
<dbReference type="PANTHER" id="PTHR40407:SF1">
    <property type="entry name" value="HEPARAN-ALPHA-GLUCOSAMINIDE N-ACETYLTRANSFERASE CATALYTIC DOMAIN-CONTAINING PROTEIN"/>
    <property type="match status" value="1"/>
</dbReference>
<name>A0A2S7IFU9_9BACT</name>
<evidence type="ECO:0000256" key="1">
    <source>
        <dbReference type="SAM" id="Phobius"/>
    </source>
</evidence>
<dbReference type="Proteomes" id="UP000239590">
    <property type="component" value="Unassembled WGS sequence"/>
</dbReference>
<dbReference type="EMBL" id="PTRA01000007">
    <property type="protein sequence ID" value="PQA54029.1"/>
    <property type="molecule type" value="Genomic_DNA"/>
</dbReference>
<keyword evidence="1" id="KW-0812">Transmembrane</keyword>
<dbReference type="Pfam" id="PF07786">
    <property type="entry name" value="HGSNAT_cat"/>
    <property type="match status" value="1"/>
</dbReference>
<feature type="transmembrane region" description="Helical" evidence="1">
    <location>
        <begin position="275"/>
        <end position="293"/>
    </location>
</feature>
<keyword evidence="1" id="KW-1133">Transmembrane helix</keyword>
<gene>
    <name evidence="3" type="ORF">C5O19_22930</name>
</gene>
<feature type="transmembrane region" description="Helical" evidence="1">
    <location>
        <begin position="351"/>
        <end position="373"/>
    </location>
</feature>
<feature type="transmembrane region" description="Helical" evidence="1">
    <location>
        <begin position="142"/>
        <end position="159"/>
    </location>
</feature>
<feature type="transmembrane region" description="Helical" evidence="1">
    <location>
        <begin position="194"/>
        <end position="215"/>
    </location>
</feature>
<protein>
    <recommendedName>
        <fullName evidence="2">Heparan-alpha-glucosaminide N-acetyltransferase catalytic domain-containing protein</fullName>
    </recommendedName>
</protein>
<dbReference type="AlphaFoldDB" id="A0A2S7IFU9"/>
<dbReference type="InterPro" id="IPR012429">
    <property type="entry name" value="HGSNAT_cat"/>
</dbReference>
<feature type="domain" description="Heparan-alpha-glucosaminide N-acetyltransferase catalytic" evidence="2">
    <location>
        <begin position="10"/>
        <end position="219"/>
    </location>
</feature>
<keyword evidence="1" id="KW-0472">Membrane</keyword>
<evidence type="ECO:0000313" key="3">
    <source>
        <dbReference type="EMBL" id="PQA54029.1"/>
    </source>
</evidence>
<dbReference type="PANTHER" id="PTHR40407">
    <property type="entry name" value="MEMBRANE PROTEIN-LIKE PROTEIN"/>
    <property type="match status" value="1"/>
</dbReference>
<feature type="transmembrane region" description="Helical" evidence="1">
    <location>
        <begin position="58"/>
        <end position="77"/>
    </location>
</feature>
<reference evidence="4" key="1">
    <citation type="submission" date="2018-02" db="EMBL/GenBank/DDBJ databases">
        <title>Genome sequencing of Solimonas sp. HR-BB.</title>
        <authorList>
            <person name="Lee Y."/>
            <person name="Jeon C.O."/>
        </authorList>
    </citation>
    <scope>NUCLEOTIDE SEQUENCE [LARGE SCALE GENOMIC DNA]</scope>
    <source>
        <strain evidence="4">HR-U</strain>
    </source>
</reference>
<organism evidence="3 4">
    <name type="scientific">Siphonobacter curvatus</name>
    <dbReference type="NCBI Taxonomy" id="2094562"/>
    <lineage>
        <taxon>Bacteria</taxon>
        <taxon>Pseudomonadati</taxon>
        <taxon>Bacteroidota</taxon>
        <taxon>Cytophagia</taxon>
        <taxon>Cytophagales</taxon>
        <taxon>Cytophagaceae</taxon>
        <taxon>Siphonobacter</taxon>
    </lineage>
</organism>
<evidence type="ECO:0000259" key="2">
    <source>
        <dbReference type="Pfam" id="PF07786"/>
    </source>
</evidence>
<feature type="transmembrane region" description="Helical" evidence="1">
    <location>
        <begin position="227"/>
        <end position="244"/>
    </location>
</feature>